<sequence length="66" mass="7451">MAVIWGPESIIVIMVGFFLRIFPTVRKKLHDGFCASWRESETGNETHDIVVKGSNTDEKVARFAIV</sequence>
<keyword evidence="3" id="KW-1185">Reference proteome</keyword>
<dbReference type="Proteomes" id="UP000268014">
    <property type="component" value="Unassembled WGS sequence"/>
</dbReference>
<evidence type="ECO:0000313" key="3">
    <source>
        <dbReference type="Proteomes" id="UP000268014"/>
    </source>
</evidence>
<evidence type="ECO:0000313" key="4">
    <source>
        <dbReference type="WBParaSite" id="HPLM_0001620901-mRNA-1"/>
    </source>
</evidence>
<gene>
    <name evidence="2" type="ORF">HPLM_LOCUS16201</name>
</gene>
<feature type="transmembrane region" description="Helical" evidence="1">
    <location>
        <begin position="6"/>
        <end position="22"/>
    </location>
</feature>
<organism evidence="4">
    <name type="scientific">Haemonchus placei</name>
    <name type="common">Barber's pole worm</name>
    <dbReference type="NCBI Taxonomy" id="6290"/>
    <lineage>
        <taxon>Eukaryota</taxon>
        <taxon>Metazoa</taxon>
        <taxon>Ecdysozoa</taxon>
        <taxon>Nematoda</taxon>
        <taxon>Chromadorea</taxon>
        <taxon>Rhabditida</taxon>
        <taxon>Rhabditina</taxon>
        <taxon>Rhabditomorpha</taxon>
        <taxon>Strongyloidea</taxon>
        <taxon>Trichostrongylidae</taxon>
        <taxon>Haemonchus</taxon>
    </lineage>
</organism>
<accession>A0A0N4WWR6</accession>
<protein>
    <submittedName>
        <fullName evidence="4">Branched-chain amino acid ABC transporter permease</fullName>
    </submittedName>
</protein>
<keyword evidence="1" id="KW-0812">Transmembrane</keyword>
<proteinExistence type="predicted"/>
<dbReference type="EMBL" id="UZAF01019317">
    <property type="protein sequence ID" value="VDO59113.1"/>
    <property type="molecule type" value="Genomic_DNA"/>
</dbReference>
<name>A0A0N4WWR6_HAEPC</name>
<keyword evidence="1" id="KW-1133">Transmembrane helix</keyword>
<reference evidence="4" key="1">
    <citation type="submission" date="2017-02" db="UniProtKB">
        <authorList>
            <consortium name="WormBaseParasite"/>
        </authorList>
    </citation>
    <scope>IDENTIFICATION</scope>
</reference>
<keyword evidence="1" id="KW-0472">Membrane</keyword>
<reference evidence="2 3" key="2">
    <citation type="submission" date="2018-11" db="EMBL/GenBank/DDBJ databases">
        <authorList>
            <consortium name="Pathogen Informatics"/>
        </authorList>
    </citation>
    <scope>NUCLEOTIDE SEQUENCE [LARGE SCALE GENOMIC DNA]</scope>
    <source>
        <strain evidence="2 3">MHpl1</strain>
    </source>
</reference>
<evidence type="ECO:0000256" key="1">
    <source>
        <dbReference type="SAM" id="Phobius"/>
    </source>
</evidence>
<dbReference type="WBParaSite" id="HPLM_0001620901-mRNA-1">
    <property type="protein sequence ID" value="HPLM_0001620901-mRNA-1"/>
    <property type="gene ID" value="HPLM_0001620901"/>
</dbReference>
<evidence type="ECO:0000313" key="2">
    <source>
        <dbReference type="EMBL" id="VDO59113.1"/>
    </source>
</evidence>
<dbReference type="AlphaFoldDB" id="A0A0N4WWR6"/>